<evidence type="ECO:0000256" key="1">
    <source>
        <dbReference type="SAM" id="Coils"/>
    </source>
</evidence>
<accession>A0A2V4V2Q9</accession>
<keyword evidence="4" id="KW-1185">Reference proteome</keyword>
<proteinExistence type="predicted"/>
<feature type="coiled-coil region" evidence="1">
    <location>
        <begin position="44"/>
        <end position="71"/>
    </location>
</feature>
<dbReference type="EMBL" id="QJSU01000002">
    <property type="protein sequence ID" value="PYE40362.1"/>
    <property type="molecule type" value="Genomic_DNA"/>
</dbReference>
<evidence type="ECO:0000256" key="2">
    <source>
        <dbReference type="SAM" id="MobiDB-lite"/>
    </source>
</evidence>
<dbReference type="Pfam" id="PF04102">
    <property type="entry name" value="SlyX"/>
    <property type="match status" value="1"/>
</dbReference>
<feature type="region of interest" description="Disordered" evidence="2">
    <location>
        <begin position="1"/>
        <end position="26"/>
    </location>
</feature>
<dbReference type="Proteomes" id="UP000247746">
    <property type="component" value="Unassembled WGS sequence"/>
</dbReference>
<dbReference type="AlphaFoldDB" id="A0A2V4V2Q9"/>
<dbReference type="InterPro" id="IPR007236">
    <property type="entry name" value="SlyX"/>
</dbReference>
<evidence type="ECO:0000313" key="3">
    <source>
        <dbReference type="EMBL" id="PYE40362.1"/>
    </source>
</evidence>
<dbReference type="RefSeq" id="WP_110922525.1">
    <property type="nucleotide sequence ID" value="NZ_QJSU01000002.1"/>
</dbReference>
<keyword evidence="1" id="KW-0175">Coiled coil</keyword>
<gene>
    <name evidence="3" type="ORF">DFP82_102327</name>
</gene>
<sequence length="94" mass="10757">MNQSNTQDNVQTDAQNDDSTVHAESQTQQVIDLQMSMAHLEMTVERLDAVIARQDKDLQTLQRQLQLIYKQVDSQDIETGIAPFDVMADRPPHY</sequence>
<organism evidence="3 4">
    <name type="scientific">Psychrobacter fozii</name>
    <dbReference type="NCBI Taxonomy" id="198480"/>
    <lineage>
        <taxon>Bacteria</taxon>
        <taxon>Pseudomonadati</taxon>
        <taxon>Pseudomonadota</taxon>
        <taxon>Gammaproteobacteria</taxon>
        <taxon>Moraxellales</taxon>
        <taxon>Moraxellaceae</taxon>
        <taxon>Psychrobacter</taxon>
    </lineage>
</organism>
<name>A0A2V4V2Q9_9GAMM</name>
<dbReference type="OrthoDB" id="6703068at2"/>
<reference evidence="3 4" key="1">
    <citation type="submission" date="2018-06" db="EMBL/GenBank/DDBJ databases">
        <title>Genomic Encyclopedia of Type Strains, Phase III (KMG-III): the genomes of soil and plant-associated and newly described type strains.</title>
        <authorList>
            <person name="Whitman W."/>
        </authorList>
    </citation>
    <scope>NUCLEOTIDE SEQUENCE [LARGE SCALE GENOMIC DNA]</scope>
    <source>
        <strain evidence="3 4">CECT 5889</strain>
    </source>
</reference>
<protein>
    <submittedName>
        <fullName evidence="3">SlyX protein</fullName>
    </submittedName>
</protein>
<evidence type="ECO:0000313" key="4">
    <source>
        <dbReference type="Proteomes" id="UP000247746"/>
    </source>
</evidence>
<comment type="caution">
    <text evidence="3">The sequence shown here is derived from an EMBL/GenBank/DDBJ whole genome shotgun (WGS) entry which is preliminary data.</text>
</comment>